<comment type="similarity">
    <text evidence="3 8">Belongs to the HMBS family.</text>
</comment>
<comment type="miscellaneous">
    <text evidence="8">The porphobilinogen subunits are added to the dipyrromethane group.</text>
</comment>
<feature type="modified residue" description="S-(dipyrrolylmethanemethyl)cysteine" evidence="8">
    <location>
        <position position="240"/>
    </location>
</feature>
<reference evidence="11" key="1">
    <citation type="submission" date="2018-01" db="EMBL/GenBank/DDBJ databases">
        <authorList>
            <person name="Regsiter A."/>
            <person name="William W."/>
        </authorList>
    </citation>
    <scope>NUCLEOTIDE SEQUENCE</scope>
    <source>
        <strain evidence="11">TRIP AH-1</strain>
    </source>
</reference>
<dbReference type="AlphaFoldDB" id="A0A445N273"/>
<comment type="catalytic activity">
    <reaction evidence="7 8">
        <text>4 porphobilinogen + H2O = hydroxymethylbilane + 4 NH4(+)</text>
        <dbReference type="Rhea" id="RHEA:13185"/>
        <dbReference type="ChEBI" id="CHEBI:15377"/>
        <dbReference type="ChEBI" id="CHEBI:28938"/>
        <dbReference type="ChEBI" id="CHEBI:57845"/>
        <dbReference type="ChEBI" id="CHEBI:58126"/>
        <dbReference type="EC" id="2.5.1.61"/>
    </reaction>
</comment>
<dbReference type="UniPathway" id="UPA00251">
    <property type="reaction ID" value="UER00319"/>
</dbReference>
<evidence type="ECO:0000256" key="2">
    <source>
        <dbReference type="ARBA" id="ARBA00004735"/>
    </source>
</evidence>
<dbReference type="Pfam" id="PF03900">
    <property type="entry name" value="Porphobil_deamC"/>
    <property type="match status" value="1"/>
</dbReference>
<dbReference type="NCBIfam" id="TIGR00212">
    <property type="entry name" value="hemC"/>
    <property type="match status" value="1"/>
</dbReference>
<evidence type="ECO:0000256" key="3">
    <source>
        <dbReference type="ARBA" id="ARBA00005638"/>
    </source>
</evidence>
<comment type="pathway">
    <text evidence="2">Porphyrin-containing compound metabolism; protoporphyrin-IX biosynthesis; coproporphyrinogen-III from 5-aminolevulinate: step 2/4.</text>
</comment>
<dbReference type="CDD" id="cd13646">
    <property type="entry name" value="PBP2_EcHMBS_like"/>
    <property type="match status" value="1"/>
</dbReference>
<comment type="function">
    <text evidence="1 8">Tetrapolymerization of the monopyrrole PBG into the hydroxymethylbilane pre-uroporphyrinogen in several discrete steps.</text>
</comment>
<name>A0A445N273_9BACT</name>
<evidence type="ECO:0000256" key="1">
    <source>
        <dbReference type="ARBA" id="ARBA00002869"/>
    </source>
</evidence>
<sequence length="311" mass="33937">MMTLKIGTRASKLALAQSNWVKAQIEKRNHDISVELVHIRTTGDKVLDSPLSNIGGKGLFVKEIEDALLDNRVDVAVHSMKDVPAALPEGLILSTFPKREDPRDSLISQDSLTLDQLPTNARVGTSSLRRAAQLLHIRRDLDLAPLRGNVDTRLKKLEAGDFSAIILATAGLKRLGLEKHITTVITTDQILPAIGQGALGLEIRADDKDTFETIKFLNHDETEVTVRAERAFLHELEGGCQVPIAGLARLEGETVHLTGMVAELDGSMLIRDQISGTMNQAEEIGITLARRLLERGADDILKRIYGNGISG</sequence>
<keyword evidence="6 8" id="KW-0627">Porphyrin biosynthesis</keyword>
<proteinExistence type="inferred from homology"/>
<dbReference type="PRINTS" id="PR00151">
    <property type="entry name" value="PORPHBDMNASE"/>
</dbReference>
<evidence type="ECO:0000256" key="4">
    <source>
        <dbReference type="ARBA" id="ARBA00011245"/>
    </source>
</evidence>
<dbReference type="InterPro" id="IPR036803">
    <property type="entry name" value="Porphobilinogen_deaminase_C_sf"/>
</dbReference>
<dbReference type="InterPro" id="IPR022417">
    <property type="entry name" value="Porphobilin_deaminase_N"/>
</dbReference>
<dbReference type="PANTHER" id="PTHR11557">
    <property type="entry name" value="PORPHOBILINOGEN DEAMINASE"/>
    <property type="match status" value="1"/>
</dbReference>
<evidence type="ECO:0000256" key="8">
    <source>
        <dbReference type="HAMAP-Rule" id="MF_00260"/>
    </source>
</evidence>
<protein>
    <recommendedName>
        <fullName evidence="8">Porphobilinogen deaminase</fullName>
        <shortName evidence="8">PBG</shortName>
        <ecNumber evidence="8">2.5.1.61</ecNumber>
    </recommendedName>
    <alternativeName>
        <fullName evidence="8">Hydroxymethylbilane synthase</fullName>
        <shortName evidence="8">HMBS</shortName>
    </alternativeName>
    <alternativeName>
        <fullName evidence="8">Pre-uroporphyrinogen synthase</fullName>
    </alternativeName>
</protein>
<dbReference type="GO" id="GO:0005737">
    <property type="term" value="C:cytoplasm"/>
    <property type="evidence" value="ECO:0007669"/>
    <property type="project" value="UniProtKB-UniRule"/>
</dbReference>
<dbReference type="FunFam" id="3.40.190.10:FF:000005">
    <property type="entry name" value="Porphobilinogen deaminase"/>
    <property type="match status" value="1"/>
</dbReference>
<dbReference type="EMBL" id="OJIN01000221">
    <property type="protein sequence ID" value="SPD75810.1"/>
    <property type="molecule type" value="Genomic_DNA"/>
</dbReference>
<dbReference type="Gene3D" id="3.40.190.10">
    <property type="entry name" value="Periplasmic binding protein-like II"/>
    <property type="match status" value="2"/>
</dbReference>
<organism evidence="11">
    <name type="scientific">uncultured Desulfobacterium sp</name>
    <dbReference type="NCBI Taxonomy" id="201089"/>
    <lineage>
        <taxon>Bacteria</taxon>
        <taxon>Pseudomonadati</taxon>
        <taxon>Thermodesulfobacteriota</taxon>
        <taxon>Desulfobacteria</taxon>
        <taxon>Desulfobacterales</taxon>
        <taxon>Desulfobacteriaceae</taxon>
        <taxon>Desulfobacterium</taxon>
        <taxon>environmental samples</taxon>
    </lineage>
</organism>
<dbReference type="PANTHER" id="PTHR11557:SF0">
    <property type="entry name" value="PORPHOBILINOGEN DEAMINASE"/>
    <property type="match status" value="1"/>
</dbReference>
<dbReference type="SUPFAM" id="SSF54782">
    <property type="entry name" value="Porphobilinogen deaminase (hydroxymethylbilane synthase), C-terminal domain"/>
    <property type="match status" value="1"/>
</dbReference>
<dbReference type="GO" id="GO:0004418">
    <property type="term" value="F:hydroxymethylbilane synthase activity"/>
    <property type="evidence" value="ECO:0007669"/>
    <property type="project" value="UniProtKB-UniRule"/>
</dbReference>
<comment type="cofactor">
    <cofactor evidence="8">
        <name>dipyrromethane</name>
        <dbReference type="ChEBI" id="CHEBI:60342"/>
    </cofactor>
    <text evidence="8">Binds 1 dipyrromethane group covalently.</text>
</comment>
<evidence type="ECO:0000259" key="10">
    <source>
        <dbReference type="Pfam" id="PF03900"/>
    </source>
</evidence>
<comment type="subunit">
    <text evidence="4 8">Monomer.</text>
</comment>
<dbReference type="InterPro" id="IPR022419">
    <property type="entry name" value="Porphobilin_deaminase_cofac_BS"/>
</dbReference>
<evidence type="ECO:0000256" key="7">
    <source>
        <dbReference type="ARBA" id="ARBA00048169"/>
    </source>
</evidence>
<dbReference type="InterPro" id="IPR000860">
    <property type="entry name" value="HemC"/>
</dbReference>
<dbReference type="EC" id="2.5.1.61" evidence="8"/>
<evidence type="ECO:0000256" key="5">
    <source>
        <dbReference type="ARBA" id="ARBA00022679"/>
    </source>
</evidence>
<dbReference type="PROSITE" id="PS00533">
    <property type="entry name" value="PORPHOBILINOGEN_DEAM"/>
    <property type="match status" value="1"/>
</dbReference>
<accession>A0A445N273</accession>
<dbReference type="InterPro" id="IPR022418">
    <property type="entry name" value="Porphobilinogen_deaminase_C"/>
</dbReference>
<dbReference type="Gene3D" id="3.30.160.40">
    <property type="entry name" value="Porphobilinogen deaminase, C-terminal domain"/>
    <property type="match status" value="1"/>
</dbReference>
<dbReference type="HAMAP" id="MF_00260">
    <property type="entry name" value="Porphobil_deam"/>
    <property type="match status" value="1"/>
</dbReference>
<dbReference type="GO" id="GO:0006782">
    <property type="term" value="P:protoporphyrinogen IX biosynthetic process"/>
    <property type="evidence" value="ECO:0007669"/>
    <property type="project" value="UniProtKB-UniRule"/>
</dbReference>
<dbReference type="FunFam" id="3.40.190.10:FF:000004">
    <property type="entry name" value="Porphobilinogen deaminase"/>
    <property type="match status" value="1"/>
</dbReference>
<gene>
    <name evidence="8 11" type="primary">hemC</name>
    <name evidence="11" type="ORF">PITCH_A760020</name>
</gene>
<dbReference type="FunFam" id="3.30.160.40:FF:000002">
    <property type="entry name" value="Porphobilinogen deaminase"/>
    <property type="match status" value="1"/>
</dbReference>
<keyword evidence="5 8" id="KW-0808">Transferase</keyword>
<dbReference type="Pfam" id="PF01379">
    <property type="entry name" value="Porphobil_deam"/>
    <property type="match status" value="1"/>
</dbReference>
<feature type="domain" description="Porphobilinogen deaminase N-terminal" evidence="9">
    <location>
        <begin position="4"/>
        <end position="210"/>
    </location>
</feature>
<evidence type="ECO:0000259" key="9">
    <source>
        <dbReference type="Pfam" id="PF01379"/>
    </source>
</evidence>
<evidence type="ECO:0000313" key="11">
    <source>
        <dbReference type="EMBL" id="SPD75810.1"/>
    </source>
</evidence>
<dbReference type="PIRSF" id="PIRSF001438">
    <property type="entry name" value="4pyrrol_synth_OHMeBilane_synth"/>
    <property type="match status" value="1"/>
</dbReference>
<dbReference type="SUPFAM" id="SSF53850">
    <property type="entry name" value="Periplasmic binding protein-like II"/>
    <property type="match status" value="1"/>
</dbReference>
<feature type="domain" description="Porphobilinogen deaminase C-terminal" evidence="10">
    <location>
        <begin position="225"/>
        <end position="293"/>
    </location>
</feature>
<evidence type="ECO:0000256" key="6">
    <source>
        <dbReference type="ARBA" id="ARBA00023244"/>
    </source>
</evidence>